<reference evidence="2 3" key="1">
    <citation type="journal article" date="2021" name="BMC Genomics">
        <title>Datura genome reveals duplications of psychoactive alkaloid biosynthetic genes and high mutation rate following tissue culture.</title>
        <authorList>
            <person name="Rajewski A."/>
            <person name="Carter-House D."/>
            <person name="Stajich J."/>
            <person name="Litt A."/>
        </authorList>
    </citation>
    <scope>NUCLEOTIDE SEQUENCE [LARGE SCALE GENOMIC DNA]</scope>
    <source>
        <strain evidence="2">AR-01</strain>
    </source>
</reference>
<evidence type="ECO:0000313" key="3">
    <source>
        <dbReference type="Proteomes" id="UP000823775"/>
    </source>
</evidence>
<accession>A0ABS8VF07</accession>
<sequence length="89" mass="10320">MVSFYSPWQGQSRRYTESLFLFLLIISDSLVSLFVAAALQPFSFSVRCICISMVPHMKDQIASWLSILSMHYLEVVVYGTKLYMVEDQR</sequence>
<feature type="transmembrane region" description="Helical" evidence="1">
    <location>
        <begin position="61"/>
        <end position="80"/>
    </location>
</feature>
<evidence type="ECO:0000313" key="2">
    <source>
        <dbReference type="EMBL" id="MCD9645588.1"/>
    </source>
</evidence>
<gene>
    <name evidence="2" type="ORF">HAX54_034604</name>
</gene>
<dbReference type="Proteomes" id="UP000823775">
    <property type="component" value="Unassembled WGS sequence"/>
</dbReference>
<keyword evidence="1" id="KW-0472">Membrane</keyword>
<dbReference type="EMBL" id="JACEIK010004473">
    <property type="protein sequence ID" value="MCD9645588.1"/>
    <property type="molecule type" value="Genomic_DNA"/>
</dbReference>
<protein>
    <submittedName>
        <fullName evidence="2">Uncharacterized protein</fullName>
    </submittedName>
</protein>
<keyword evidence="3" id="KW-1185">Reference proteome</keyword>
<keyword evidence="1" id="KW-1133">Transmembrane helix</keyword>
<feature type="transmembrane region" description="Helical" evidence="1">
    <location>
        <begin position="20"/>
        <end position="40"/>
    </location>
</feature>
<keyword evidence="1" id="KW-0812">Transmembrane</keyword>
<comment type="caution">
    <text evidence="2">The sequence shown here is derived from an EMBL/GenBank/DDBJ whole genome shotgun (WGS) entry which is preliminary data.</text>
</comment>
<proteinExistence type="predicted"/>
<name>A0ABS8VF07_DATST</name>
<organism evidence="2 3">
    <name type="scientific">Datura stramonium</name>
    <name type="common">Jimsonweed</name>
    <name type="synonym">Common thornapple</name>
    <dbReference type="NCBI Taxonomy" id="4076"/>
    <lineage>
        <taxon>Eukaryota</taxon>
        <taxon>Viridiplantae</taxon>
        <taxon>Streptophyta</taxon>
        <taxon>Embryophyta</taxon>
        <taxon>Tracheophyta</taxon>
        <taxon>Spermatophyta</taxon>
        <taxon>Magnoliopsida</taxon>
        <taxon>eudicotyledons</taxon>
        <taxon>Gunneridae</taxon>
        <taxon>Pentapetalae</taxon>
        <taxon>asterids</taxon>
        <taxon>lamiids</taxon>
        <taxon>Solanales</taxon>
        <taxon>Solanaceae</taxon>
        <taxon>Solanoideae</taxon>
        <taxon>Datureae</taxon>
        <taxon>Datura</taxon>
    </lineage>
</organism>
<evidence type="ECO:0000256" key="1">
    <source>
        <dbReference type="SAM" id="Phobius"/>
    </source>
</evidence>